<dbReference type="AlphaFoldDB" id="A0A1J1ILG3"/>
<reference evidence="1 2" key="1">
    <citation type="submission" date="2015-04" db="EMBL/GenBank/DDBJ databases">
        <authorList>
            <person name="Syromyatnikov M.Y."/>
            <person name="Popov V.N."/>
        </authorList>
    </citation>
    <scope>NUCLEOTIDE SEQUENCE [LARGE SCALE GENOMIC DNA]</scope>
</reference>
<sequence length="206" mass="24405">MLSRFSQISLGSFTSHDMIFGCYKIKINKGKSKEMHYRNFKNISSEIIQSAASEQNWNLIYDFPNVDDQVNHVNYLTNELIEKFCPLKICRYFNETRPEWFTLKLERMINARNFLFSAMKHEKNPVRKMNYKSTYCHLRNKVNTLKRKLKWSHFMKHLNLNLPNNQLWKNLKTFGVTKSDIASKWVVDEKFIDNEGGKHGNAASNI</sequence>
<gene>
    <name evidence="1" type="ORF">CLUMA_CG014704</name>
</gene>
<dbReference type="STRING" id="568069.A0A1J1ILG3"/>
<dbReference type="OrthoDB" id="7764750at2759"/>
<evidence type="ECO:0000313" key="1">
    <source>
        <dbReference type="EMBL" id="CRL01079.1"/>
    </source>
</evidence>
<name>A0A1J1ILG3_9DIPT</name>
<accession>A0A1J1ILG3</accession>
<organism evidence="1 2">
    <name type="scientific">Clunio marinus</name>
    <dbReference type="NCBI Taxonomy" id="568069"/>
    <lineage>
        <taxon>Eukaryota</taxon>
        <taxon>Metazoa</taxon>
        <taxon>Ecdysozoa</taxon>
        <taxon>Arthropoda</taxon>
        <taxon>Hexapoda</taxon>
        <taxon>Insecta</taxon>
        <taxon>Pterygota</taxon>
        <taxon>Neoptera</taxon>
        <taxon>Endopterygota</taxon>
        <taxon>Diptera</taxon>
        <taxon>Nematocera</taxon>
        <taxon>Chironomoidea</taxon>
        <taxon>Chironomidae</taxon>
        <taxon>Clunio</taxon>
    </lineage>
</organism>
<proteinExistence type="predicted"/>
<evidence type="ECO:0000313" key="2">
    <source>
        <dbReference type="Proteomes" id="UP000183832"/>
    </source>
</evidence>
<dbReference type="EMBL" id="CVRI01000055">
    <property type="protein sequence ID" value="CRL01079.1"/>
    <property type="molecule type" value="Genomic_DNA"/>
</dbReference>
<dbReference type="Proteomes" id="UP000183832">
    <property type="component" value="Unassembled WGS sequence"/>
</dbReference>
<protein>
    <submittedName>
        <fullName evidence="1">CLUMA_CG014704, isoform A</fullName>
    </submittedName>
</protein>
<keyword evidence="2" id="KW-1185">Reference proteome</keyword>